<gene>
    <name evidence="1" type="ORF">EYC87_13020</name>
</gene>
<evidence type="ECO:0000313" key="1">
    <source>
        <dbReference type="EMBL" id="MCX2974508.1"/>
    </source>
</evidence>
<name>A0ABT3SX03_9GAMM</name>
<organism evidence="1 2">
    <name type="scientific">Candidatus Seongchinamella marina</name>
    <dbReference type="NCBI Taxonomy" id="2518990"/>
    <lineage>
        <taxon>Bacteria</taxon>
        <taxon>Pseudomonadati</taxon>
        <taxon>Pseudomonadota</taxon>
        <taxon>Gammaproteobacteria</taxon>
        <taxon>Cellvibrionales</taxon>
        <taxon>Halieaceae</taxon>
        <taxon>Seongchinamella</taxon>
    </lineage>
</organism>
<dbReference type="EMBL" id="SHNP01000004">
    <property type="protein sequence ID" value="MCX2974508.1"/>
    <property type="molecule type" value="Genomic_DNA"/>
</dbReference>
<reference evidence="1" key="1">
    <citation type="submission" date="2019-02" db="EMBL/GenBank/DDBJ databases">
        <authorList>
            <person name="Li S.-H."/>
        </authorList>
    </citation>
    <scope>NUCLEOTIDE SEQUENCE</scope>
    <source>
        <strain evidence="1">IMCC8485</strain>
    </source>
</reference>
<accession>A0ABT3SX03</accession>
<proteinExistence type="predicted"/>
<dbReference type="RefSeq" id="WP_007228547.1">
    <property type="nucleotide sequence ID" value="NZ_SHNP01000004.1"/>
</dbReference>
<dbReference type="SUPFAM" id="SSF63825">
    <property type="entry name" value="YWTD domain"/>
    <property type="match status" value="1"/>
</dbReference>
<sequence>MAADLSQLPKLVTTSVVRGSEKGQSHGGLYIVDFAEGKVEQRLDWNTSEIDFTGRGWDRGLRGIEFNSDQVFVAASDELFCYTPDFKLEASYTNPYLRHCHEISRRDDKLFLTSTGYDSVLAFDLIKRKFTWGVYLSRNGKQWVAQTFDPESSGGPSLSNNYHINMIHVARSGIFISGLNTRALLQLTGEMTVDEVCNLPQGCHNAQPFNGGVLLNDTGNDVIRYVSREGRQCALPVLTYDREALDFVGVDDSRIARQGFGRGLCPLNERFVVGGSSPSTLSIYDLQEGQRVAAVNLTMDIRNAIHGLEVWPY</sequence>
<protein>
    <submittedName>
        <fullName evidence="1">Uncharacterized protein</fullName>
    </submittedName>
</protein>
<keyword evidence="2" id="KW-1185">Reference proteome</keyword>
<dbReference type="Proteomes" id="UP001143307">
    <property type="component" value="Unassembled WGS sequence"/>
</dbReference>
<comment type="caution">
    <text evidence="1">The sequence shown here is derived from an EMBL/GenBank/DDBJ whole genome shotgun (WGS) entry which is preliminary data.</text>
</comment>
<evidence type="ECO:0000313" key="2">
    <source>
        <dbReference type="Proteomes" id="UP001143307"/>
    </source>
</evidence>